<keyword evidence="1" id="KW-0472">Membrane</keyword>
<dbReference type="PANTHER" id="PTHR45270">
    <property type="entry name" value="OS03G0832900 PROTEIN"/>
    <property type="match status" value="1"/>
</dbReference>
<dbReference type="Proteomes" id="UP001151532">
    <property type="component" value="Chromosome 10"/>
</dbReference>
<feature type="transmembrane region" description="Helical" evidence="1">
    <location>
        <begin position="110"/>
        <end position="127"/>
    </location>
</feature>
<dbReference type="OrthoDB" id="1507364at2759"/>
<feature type="non-terminal residue" evidence="3">
    <location>
        <position position="321"/>
    </location>
</feature>
<feature type="domain" description="J" evidence="2">
    <location>
        <begin position="220"/>
        <end position="287"/>
    </location>
</feature>
<dbReference type="SUPFAM" id="SSF46565">
    <property type="entry name" value="Chaperone J-domain"/>
    <property type="match status" value="1"/>
</dbReference>
<dbReference type="InterPro" id="IPR001623">
    <property type="entry name" value="DnaJ_domain"/>
</dbReference>
<dbReference type="Pfam" id="PF00226">
    <property type="entry name" value="DnaJ"/>
    <property type="match status" value="1"/>
</dbReference>
<dbReference type="SMART" id="SM00271">
    <property type="entry name" value="DnaJ"/>
    <property type="match status" value="1"/>
</dbReference>
<dbReference type="EMBL" id="JAPFFK010000014">
    <property type="protein sequence ID" value="KAJ6718498.1"/>
    <property type="molecule type" value="Genomic_DNA"/>
</dbReference>
<dbReference type="CDD" id="cd06257">
    <property type="entry name" value="DnaJ"/>
    <property type="match status" value="1"/>
</dbReference>
<evidence type="ECO:0000256" key="1">
    <source>
        <dbReference type="SAM" id="Phobius"/>
    </source>
</evidence>
<dbReference type="AlphaFoldDB" id="A0A9Q0Z288"/>
<feature type="transmembrane region" description="Helical" evidence="1">
    <location>
        <begin position="57"/>
        <end position="77"/>
    </location>
</feature>
<dbReference type="InterPro" id="IPR036869">
    <property type="entry name" value="J_dom_sf"/>
</dbReference>
<keyword evidence="1" id="KW-1133">Transmembrane helix</keyword>
<evidence type="ECO:0000313" key="4">
    <source>
        <dbReference type="Proteomes" id="UP001151532"/>
    </source>
</evidence>
<dbReference type="InterPro" id="IPR018253">
    <property type="entry name" value="DnaJ_domain_CS"/>
</dbReference>
<organism evidence="3 4">
    <name type="scientific">Salix purpurea</name>
    <name type="common">Purple osier willow</name>
    <dbReference type="NCBI Taxonomy" id="77065"/>
    <lineage>
        <taxon>Eukaryota</taxon>
        <taxon>Viridiplantae</taxon>
        <taxon>Streptophyta</taxon>
        <taxon>Embryophyta</taxon>
        <taxon>Tracheophyta</taxon>
        <taxon>Spermatophyta</taxon>
        <taxon>Magnoliopsida</taxon>
        <taxon>eudicotyledons</taxon>
        <taxon>Gunneridae</taxon>
        <taxon>Pentapetalae</taxon>
        <taxon>rosids</taxon>
        <taxon>fabids</taxon>
        <taxon>Malpighiales</taxon>
        <taxon>Salicaceae</taxon>
        <taxon>Saliceae</taxon>
        <taxon>Salix</taxon>
    </lineage>
</organism>
<reference evidence="3" key="2">
    <citation type="journal article" date="2023" name="Int. J. Mol. Sci.">
        <title>De Novo Assembly and Annotation of 11 Diverse Shrub Willow (Salix) Genomes Reveals Novel Gene Organization in Sex-Linked Regions.</title>
        <authorList>
            <person name="Hyden B."/>
            <person name="Feng K."/>
            <person name="Yates T.B."/>
            <person name="Jawdy S."/>
            <person name="Cereghino C."/>
            <person name="Smart L.B."/>
            <person name="Muchero W."/>
        </authorList>
    </citation>
    <scope>NUCLEOTIDE SEQUENCE</scope>
    <source>
        <tissue evidence="3">Shoot tip</tissue>
    </source>
</reference>
<reference evidence="3" key="1">
    <citation type="submission" date="2022-11" db="EMBL/GenBank/DDBJ databases">
        <authorList>
            <person name="Hyden B.L."/>
            <person name="Feng K."/>
            <person name="Yates T."/>
            <person name="Jawdy S."/>
            <person name="Smart L.B."/>
            <person name="Muchero W."/>
        </authorList>
    </citation>
    <scope>NUCLEOTIDE SEQUENCE</scope>
    <source>
        <tissue evidence="3">Shoot tip</tissue>
    </source>
</reference>
<evidence type="ECO:0000313" key="3">
    <source>
        <dbReference type="EMBL" id="KAJ6718498.1"/>
    </source>
</evidence>
<dbReference type="PANTHER" id="PTHR45270:SF4">
    <property type="entry name" value="CHAPERONE DNAJ-DOMAIN SUPERFAMILY PROTEIN"/>
    <property type="match status" value="1"/>
</dbReference>
<sequence>MALAIWEHRASFVNGLVGLCSQRHGFLFTVGDNIFFFSHMVQYSVGHCNGWNIQNSYLPGHCCICGGLILGLLIVAISGLVFLWLYGSFWTTVFVIIISGLAFMFSQERLTLLIITVYSTYCVWSYVGWLGLLLALNLSFISSDILVYFLKNNINRQRRSGRTSEHSAGMEGRPGFFNGDSFETGPGLSADRSPGVPSTSGADSELTSEEEVVRLLNCTDHYSALGLSRNENVDVSVLKREYRKKAMLVHPDKNMGNEKAAEAFKKLQNAYEVLLDSLKRKAYDDELRREDLLNYFRSFQSTSQKNGEHGLFASGFARSEV</sequence>
<keyword evidence="4" id="KW-1185">Reference proteome</keyword>
<comment type="caution">
    <text evidence="3">The sequence shown here is derived from an EMBL/GenBank/DDBJ whole genome shotgun (WGS) entry which is preliminary data.</text>
</comment>
<accession>A0A9Q0Z288</accession>
<evidence type="ECO:0000259" key="2">
    <source>
        <dbReference type="PROSITE" id="PS50076"/>
    </source>
</evidence>
<protein>
    <recommendedName>
        <fullName evidence="2">J domain-containing protein</fullName>
    </recommendedName>
</protein>
<dbReference type="Gene3D" id="1.10.287.110">
    <property type="entry name" value="DnaJ domain"/>
    <property type="match status" value="1"/>
</dbReference>
<feature type="transmembrane region" description="Helical" evidence="1">
    <location>
        <begin position="83"/>
        <end position="103"/>
    </location>
</feature>
<dbReference type="PROSITE" id="PS50076">
    <property type="entry name" value="DNAJ_2"/>
    <property type="match status" value="1"/>
</dbReference>
<keyword evidence="1" id="KW-0812">Transmembrane</keyword>
<dbReference type="PRINTS" id="PR00625">
    <property type="entry name" value="JDOMAIN"/>
</dbReference>
<gene>
    <name evidence="3" type="ORF">OIU79_006396</name>
</gene>
<dbReference type="PROSITE" id="PS00636">
    <property type="entry name" value="DNAJ_1"/>
    <property type="match status" value="1"/>
</dbReference>
<proteinExistence type="predicted"/>
<name>A0A9Q0Z288_SALPP</name>